<dbReference type="AlphaFoldDB" id="A0A0C3DEZ3"/>
<sequence length="62" mass="6952">MPVESPTFSSHTYRGQTGPVLQTRMRRGSKINRITDFSSGCPVAETVEVTRHQSVPIFTRDT</sequence>
<dbReference type="EMBL" id="KN822151">
    <property type="protein sequence ID" value="KIM54631.1"/>
    <property type="molecule type" value="Genomic_DNA"/>
</dbReference>
<feature type="compositionally biased region" description="Polar residues" evidence="1">
    <location>
        <begin position="1"/>
        <end position="15"/>
    </location>
</feature>
<evidence type="ECO:0000256" key="1">
    <source>
        <dbReference type="SAM" id="MobiDB-lite"/>
    </source>
</evidence>
<dbReference type="InParanoid" id="A0A0C3DEZ3"/>
<dbReference type="HOGENOM" id="CLU_2905468_0_0_1"/>
<gene>
    <name evidence="2" type="ORF">SCLCIDRAFT_1221851</name>
</gene>
<evidence type="ECO:0000313" key="2">
    <source>
        <dbReference type="EMBL" id="KIM54631.1"/>
    </source>
</evidence>
<organism evidence="2 3">
    <name type="scientific">Scleroderma citrinum Foug A</name>
    <dbReference type="NCBI Taxonomy" id="1036808"/>
    <lineage>
        <taxon>Eukaryota</taxon>
        <taxon>Fungi</taxon>
        <taxon>Dikarya</taxon>
        <taxon>Basidiomycota</taxon>
        <taxon>Agaricomycotina</taxon>
        <taxon>Agaricomycetes</taxon>
        <taxon>Agaricomycetidae</taxon>
        <taxon>Boletales</taxon>
        <taxon>Sclerodermatineae</taxon>
        <taxon>Sclerodermataceae</taxon>
        <taxon>Scleroderma</taxon>
    </lineage>
</organism>
<reference evidence="3" key="2">
    <citation type="submission" date="2015-01" db="EMBL/GenBank/DDBJ databases">
        <title>Evolutionary Origins and Diversification of the Mycorrhizal Mutualists.</title>
        <authorList>
            <consortium name="DOE Joint Genome Institute"/>
            <consortium name="Mycorrhizal Genomics Consortium"/>
            <person name="Kohler A."/>
            <person name="Kuo A."/>
            <person name="Nagy L.G."/>
            <person name="Floudas D."/>
            <person name="Copeland A."/>
            <person name="Barry K.W."/>
            <person name="Cichocki N."/>
            <person name="Veneault-Fourrey C."/>
            <person name="LaButti K."/>
            <person name="Lindquist E.A."/>
            <person name="Lipzen A."/>
            <person name="Lundell T."/>
            <person name="Morin E."/>
            <person name="Murat C."/>
            <person name="Riley R."/>
            <person name="Ohm R."/>
            <person name="Sun H."/>
            <person name="Tunlid A."/>
            <person name="Henrissat B."/>
            <person name="Grigoriev I.V."/>
            <person name="Hibbett D.S."/>
            <person name="Martin F."/>
        </authorList>
    </citation>
    <scope>NUCLEOTIDE SEQUENCE [LARGE SCALE GENOMIC DNA]</scope>
    <source>
        <strain evidence="3">Foug A</strain>
    </source>
</reference>
<proteinExistence type="predicted"/>
<evidence type="ECO:0000313" key="3">
    <source>
        <dbReference type="Proteomes" id="UP000053989"/>
    </source>
</evidence>
<reference evidence="2 3" key="1">
    <citation type="submission" date="2014-04" db="EMBL/GenBank/DDBJ databases">
        <authorList>
            <consortium name="DOE Joint Genome Institute"/>
            <person name="Kuo A."/>
            <person name="Kohler A."/>
            <person name="Nagy L.G."/>
            <person name="Floudas D."/>
            <person name="Copeland A."/>
            <person name="Barry K.W."/>
            <person name="Cichocki N."/>
            <person name="Veneault-Fourrey C."/>
            <person name="LaButti K."/>
            <person name="Lindquist E.A."/>
            <person name="Lipzen A."/>
            <person name="Lundell T."/>
            <person name="Morin E."/>
            <person name="Murat C."/>
            <person name="Sun H."/>
            <person name="Tunlid A."/>
            <person name="Henrissat B."/>
            <person name="Grigoriev I.V."/>
            <person name="Hibbett D.S."/>
            <person name="Martin F."/>
            <person name="Nordberg H.P."/>
            <person name="Cantor M.N."/>
            <person name="Hua S.X."/>
        </authorList>
    </citation>
    <scope>NUCLEOTIDE SEQUENCE [LARGE SCALE GENOMIC DNA]</scope>
    <source>
        <strain evidence="2 3">Foug A</strain>
    </source>
</reference>
<name>A0A0C3DEZ3_9AGAM</name>
<accession>A0A0C3DEZ3</accession>
<feature type="region of interest" description="Disordered" evidence="1">
    <location>
        <begin position="1"/>
        <end position="20"/>
    </location>
</feature>
<dbReference type="Proteomes" id="UP000053989">
    <property type="component" value="Unassembled WGS sequence"/>
</dbReference>
<protein>
    <submittedName>
        <fullName evidence="2">Uncharacterized protein</fullName>
    </submittedName>
</protein>
<keyword evidence="3" id="KW-1185">Reference proteome</keyword>